<evidence type="ECO:0000256" key="1">
    <source>
        <dbReference type="SAM" id="Phobius"/>
    </source>
</evidence>
<evidence type="ECO:0000313" key="3">
    <source>
        <dbReference type="Proteomes" id="UP000721861"/>
    </source>
</evidence>
<dbReference type="Proteomes" id="UP000721861">
    <property type="component" value="Unassembled WGS sequence"/>
</dbReference>
<dbReference type="RefSeq" id="WP_212231788.1">
    <property type="nucleotide sequence ID" value="NZ_JAGUCN010000040.1"/>
</dbReference>
<sequence>MTLFTLLNDVLFLCPYSLFSEFAHRKIPILQGVLYREKLNGVTKMKSNELESQIKSVKKTKVLLYLILALVVALILIVFVV</sequence>
<organism evidence="2 3">
    <name type="scientific">Carboxylicivirga mesophila</name>
    <dbReference type="NCBI Taxonomy" id="1166478"/>
    <lineage>
        <taxon>Bacteria</taxon>
        <taxon>Pseudomonadati</taxon>
        <taxon>Bacteroidota</taxon>
        <taxon>Bacteroidia</taxon>
        <taxon>Marinilabiliales</taxon>
        <taxon>Marinilabiliaceae</taxon>
        <taxon>Carboxylicivirga</taxon>
    </lineage>
</organism>
<accession>A0ABS5KGM6</accession>
<proteinExistence type="predicted"/>
<keyword evidence="1" id="KW-1133">Transmembrane helix</keyword>
<keyword evidence="1" id="KW-0472">Membrane</keyword>
<keyword evidence="1" id="KW-0812">Transmembrane</keyword>
<name>A0ABS5KGM6_9BACT</name>
<reference evidence="2 3" key="1">
    <citation type="journal article" date="2014" name="Int. J. Syst. Evol. Microbiol.">
        <title>Carboxylicivirga gen. nov. in the family Marinilabiliaceae with two novel species, Carboxylicivirga mesophila sp. nov. and Carboxylicivirga taeanensis sp. nov., and reclassification of Cytophaga fermentans as Saccharicrinis fermentans gen. nov., comb. nov.</title>
        <authorList>
            <person name="Yang S.H."/>
            <person name="Seo H.S."/>
            <person name="Woo J.H."/>
            <person name="Oh H.M."/>
            <person name="Jang H."/>
            <person name="Lee J.H."/>
            <person name="Kim S.J."/>
            <person name="Kwon K.K."/>
        </authorList>
    </citation>
    <scope>NUCLEOTIDE SEQUENCE [LARGE SCALE GENOMIC DNA]</scope>
    <source>
        <strain evidence="2 3">JCM 18290</strain>
    </source>
</reference>
<evidence type="ECO:0000313" key="2">
    <source>
        <dbReference type="EMBL" id="MBS2213922.1"/>
    </source>
</evidence>
<comment type="caution">
    <text evidence="2">The sequence shown here is derived from an EMBL/GenBank/DDBJ whole genome shotgun (WGS) entry which is preliminary data.</text>
</comment>
<keyword evidence="3" id="KW-1185">Reference proteome</keyword>
<gene>
    <name evidence="2" type="ORF">KEM09_21115</name>
</gene>
<feature type="transmembrane region" description="Helical" evidence="1">
    <location>
        <begin position="62"/>
        <end position="80"/>
    </location>
</feature>
<protein>
    <submittedName>
        <fullName evidence="2">Uncharacterized protein</fullName>
    </submittedName>
</protein>
<dbReference type="EMBL" id="JAGUCN010000040">
    <property type="protein sequence ID" value="MBS2213922.1"/>
    <property type="molecule type" value="Genomic_DNA"/>
</dbReference>